<keyword evidence="3" id="KW-1185">Reference proteome</keyword>
<proteinExistence type="predicted"/>
<protein>
    <submittedName>
        <fullName evidence="2">Uncharacterized protein</fullName>
    </submittedName>
</protein>
<dbReference type="GeneID" id="83057026"/>
<feature type="chain" id="PRO_5008538888" evidence="1">
    <location>
        <begin position="17"/>
        <end position="244"/>
    </location>
</feature>
<keyword evidence="1" id="KW-0732">Signal</keyword>
<dbReference type="EMBL" id="CP016757">
    <property type="protein sequence ID" value="ANZ44331.1"/>
    <property type="molecule type" value="Genomic_DNA"/>
</dbReference>
<name>A0A1B2I2X1_9BACT</name>
<evidence type="ECO:0000256" key="1">
    <source>
        <dbReference type="SAM" id="SignalP"/>
    </source>
</evidence>
<organism evidence="2 3">
    <name type="scientific">Cloacibacillus porcorum</name>
    <dbReference type="NCBI Taxonomy" id="1197717"/>
    <lineage>
        <taxon>Bacteria</taxon>
        <taxon>Thermotogati</taxon>
        <taxon>Synergistota</taxon>
        <taxon>Synergistia</taxon>
        <taxon>Synergistales</taxon>
        <taxon>Synergistaceae</taxon>
        <taxon>Cloacibacillus</taxon>
    </lineage>
</organism>
<feature type="signal peptide" evidence="1">
    <location>
        <begin position="1"/>
        <end position="16"/>
    </location>
</feature>
<reference evidence="2" key="1">
    <citation type="submission" date="2016-08" db="EMBL/GenBank/DDBJ databases">
        <title>Complete genome of Cloacibacillus porcorum.</title>
        <authorList>
            <person name="Looft T."/>
            <person name="Bayles D.O."/>
            <person name="Alt D.P."/>
        </authorList>
    </citation>
    <scope>NUCLEOTIDE SEQUENCE [LARGE SCALE GENOMIC DNA]</scope>
    <source>
        <strain evidence="2">CL-84</strain>
    </source>
</reference>
<dbReference type="AlphaFoldDB" id="A0A1B2I2X1"/>
<evidence type="ECO:0000313" key="3">
    <source>
        <dbReference type="Proteomes" id="UP000093044"/>
    </source>
</evidence>
<evidence type="ECO:0000313" key="2">
    <source>
        <dbReference type="EMBL" id="ANZ44331.1"/>
    </source>
</evidence>
<dbReference type="STRING" id="1197717.BED41_04045"/>
<dbReference type="Proteomes" id="UP000093044">
    <property type="component" value="Chromosome"/>
</dbReference>
<dbReference type="KEGG" id="cpor:BED41_04045"/>
<dbReference type="RefSeq" id="WP_066743346.1">
    <property type="nucleotide sequence ID" value="NZ_CP016757.1"/>
</dbReference>
<gene>
    <name evidence="2" type="ORF">BED41_04045</name>
</gene>
<sequence>MCIVFFLSLCFSGNLAALPSAAVSDHLIPLPAVNFASSSPQTASVRLSQREYERETKSLKELCDIKYQKLLRSLNKEEKELLSASQSKWNIFLLSLQKTLTPQLDTPVKVFYGVKGKERITNICRDAVIASYKQRISDLDRWTKGNFTPLKITDTEKSLHLEKRRFNERASRNIYLMEERYRREEFASQKAGRDFREAQLSFIKKMTEDRHSVSEEDLLMLRRMNDLRVLQAEGLVFFKQEREE</sequence>
<accession>A0A1B2I2X1</accession>